<evidence type="ECO:0000256" key="13">
    <source>
        <dbReference type="ARBA" id="ARBA00023075"/>
    </source>
</evidence>
<organism evidence="19">
    <name type="scientific">Chiton albolineatus</name>
    <dbReference type="NCBI Taxonomy" id="2719130"/>
    <lineage>
        <taxon>Eukaryota</taxon>
        <taxon>Metazoa</taxon>
        <taxon>Spiralia</taxon>
        <taxon>Lophotrochozoa</taxon>
        <taxon>Mollusca</taxon>
        <taxon>Polyplacophora</taxon>
        <taxon>Neoloricata</taxon>
        <taxon>Chitonida</taxon>
        <taxon>Chitonina</taxon>
        <taxon>Chitonidae</taxon>
        <taxon>Chitoninae</taxon>
        <taxon>Chiton</taxon>
    </lineage>
</organism>
<evidence type="ECO:0000313" key="19">
    <source>
        <dbReference type="EMBL" id="QIZ12642.1"/>
    </source>
</evidence>
<feature type="transmembrane region" description="Helical" evidence="17">
    <location>
        <begin position="203"/>
        <end position="221"/>
    </location>
</feature>
<keyword evidence="9 17" id="KW-1278">Translocase</keyword>
<evidence type="ECO:0000259" key="18">
    <source>
        <dbReference type="Pfam" id="PF00361"/>
    </source>
</evidence>
<feature type="transmembrane region" description="Helical" evidence="17">
    <location>
        <begin position="276"/>
        <end position="304"/>
    </location>
</feature>
<keyword evidence="14 17" id="KW-0496">Mitochondrion</keyword>
<dbReference type="GeneID" id="54626296"/>
<keyword evidence="8 17" id="KW-0999">Mitochondrion inner membrane</keyword>
<keyword evidence="15 17" id="KW-0472">Membrane</keyword>
<dbReference type="GO" id="GO:0008137">
    <property type="term" value="F:NADH dehydrogenase (ubiquinone) activity"/>
    <property type="evidence" value="ECO:0007669"/>
    <property type="project" value="UniProtKB-EC"/>
</dbReference>
<dbReference type="GO" id="GO:0006120">
    <property type="term" value="P:mitochondrial electron transport, NADH to ubiquinone"/>
    <property type="evidence" value="ECO:0007669"/>
    <property type="project" value="InterPro"/>
</dbReference>
<dbReference type="GO" id="GO:0005743">
    <property type="term" value="C:mitochondrial inner membrane"/>
    <property type="evidence" value="ECO:0007669"/>
    <property type="project" value="UniProtKB-SubCell"/>
</dbReference>
<evidence type="ECO:0000256" key="4">
    <source>
        <dbReference type="ARBA" id="ARBA00021008"/>
    </source>
</evidence>
<keyword evidence="13 17" id="KW-0830">Ubiquinone</keyword>
<dbReference type="PRINTS" id="PR01436">
    <property type="entry name" value="NADHDHGNASE2"/>
</dbReference>
<evidence type="ECO:0000256" key="7">
    <source>
        <dbReference type="ARBA" id="ARBA00022692"/>
    </source>
</evidence>
<evidence type="ECO:0000256" key="3">
    <source>
        <dbReference type="ARBA" id="ARBA00012944"/>
    </source>
</evidence>
<evidence type="ECO:0000256" key="17">
    <source>
        <dbReference type="RuleBase" id="RU003403"/>
    </source>
</evidence>
<dbReference type="RefSeq" id="YP_009773428.1">
    <property type="nucleotide sequence ID" value="NC_047425.1"/>
</dbReference>
<evidence type="ECO:0000256" key="12">
    <source>
        <dbReference type="ARBA" id="ARBA00023027"/>
    </source>
</evidence>
<keyword evidence="5" id="KW-0813">Transport</keyword>
<dbReference type="PANTHER" id="PTHR46552:SF1">
    <property type="entry name" value="NADH-UBIQUINONE OXIDOREDUCTASE CHAIN 2"/>
    <property type="match status" value="1"/>
</dbReference>
<dbReference type="InterPro" id="IPR001750">
    <property type="entry name" value="ND/Mrp_TM"/>
</dbReference>
<name>A0A6H1PGZ0_9MOLL</name>
<feature type="transmembrane region" description="Helical" evidence="17">
    <location>
        <begin position="242"/>
        <end position="264"/>
    </location>
</feature>
<feature type="transmembrane region" description="Helical" evidence="17">
    <location>
        <begin position="28"/>
        <end position="48"/>
    </location>
</feature>
<dbReference type="Pfam" id="PF00361">
    <property type="entry name" value="Proton_antipo_M"/>
    <property type="match status" value="1"/>
</dbReference>
<feature type="transmembrane region" description="Helical" evidence="17">
    <location>
        <begin position="316"/>
        <end position="337"/>
    </location>
</feature>
<evidence type="ECO:0000256" key="10">
    <source>
        <dbReference type="ARBA" id="ARBA00022982"/>
    </source>
</evidence>
<keyword evidence="11 17" id="KW-1133">Transmembrane helix</keyword>
<comment type="similarity">
    <text evidence="2 17">Belongs to the complex I subunit 2 family.</text>
</comment>
<accession>A0A6H1PGZ0</accession>
<evidence type="ECO:0000256" key="5">
    <source>
        <dbReference type="ARBA" id="ARBA00022448"/>
    </source>
</evidence>
<evidence type="ECO:0000256" key="14">
    <source>
        <dbReference type="ARBA" id="ARBA00023128"/>
    </source>
</evidence>
<dbReference type="EC" id="7.1.1.2" evidence="3 17"/>
<keyword evidence="10 17" id="KW-0249">Electron transport</keyword>
<comment type="subcellular location">
    <subcellularLocation>
        <location evidence="1 17">Mitochondrion inner membrane</location>
        <topology evidence="1 17">Multi-pass membrane protein</topology>
    </subcellularLocation>
</comment>
<sequence>MLNFPFIMLFVFILIFSTFFSLSSSHWLGIWLGLELNLMSFIPIMVQYSKVDEVESSIKYFLTQSIASSFLLLSSLTLFWSEGNWEIMSMSTINSSNMILFSLLMKMGAAPFHFWVPSVMSGLSWEINLLLLTWQKVVPLFMVSFFFSISKEVLLILILLSSIIGGIGGLNQVSIRGLMAYSSILHLGWMISASIVNFNVCCLYFILYSFILMSAFFLMMIQETKNSKQFFNIFMWSNSFRALLLTMILSMGGMPPMLGFFMKWMVLSSLIMTKFYFISFILIMGSMISLYYYLTLSFSLILSYEISWKLMITTKMNLWFMIFMTINFSGLILIYYFSSYL</sequence>
<evidence type="ECO:0000256" key="6">
    <source>
        <dbReference type="ARBA" id="ARBA00022660"/>
    </source>
</evidence>
<evidence type="ECO:0000256" key="9">
    <source>
        <dbReference type="ARBA" id="ARBA00022967"/>
    </source>
</evidence>
<evidence type="ECO:0000256" key="8">
    <source>
        <dbReference type="ARBA" id="ARBA00022792"/>
    </source>
</evidence>
<gene>
    <name evidence="19" type="primary">ND2</name>
</gene>
<reference evidence="19" key="1">
    <citation type="journal article" date="2020" name="BMC Evol. Biol.">
        <title>A mitogenomic phylogeny of chitons (Mollusca: Polyplacophora).</title>
        <authorList>
            <person name="Irisarri I."/>
            <person name="Uribe J.E."/>
            <person name="Eernisse D.J."/>
            <person name="Zardoya R."/>
        </authorList>
    </citation>
    <scope>NUCLEOTIDE SEQUENCE</scope>
</reference>
<dbReference type="PANTHER" id="PTHR46552">
    <property type="entry name" value="NADH-UBIQUINONE OXIDOREDUCTASE CHAIN 2"/>
    <property type="match status" value="1"/>
</dbReference>
<keyword evidence="6 17" id="KW-0679">Respiratory chain</keyword>
<dbReference type="CTD" id="4536"/>
<comment type="catalytic activity">
    <reaction evidence="16 17">
        <text>a ubiquinone + NADH + 5 H(+)(in) = a ubiquinol + NAD(+) + 4 H(+)(out)</text>
        <dbReference type="Rhea" id="RHEA:29091"/>
        <dbReference type="Rhea" id="RHEA-COMP:9565"/>
        <dbReference type="Rhea" id="RHEA-COMP:9566"/>
        <dbReference type="ChEBI" id="CHEBI:15378"/>
        <dbReference type="ChEBI" id="CHEBI:16389"/>
        <dbReference type="ChEBI" id="CHEBI:17976"/>
        <dbReference type="ChEBI" id="CHEBI:57540"/>
        <dbReference type="ChEBI" id="CHEBI:57945"/>
        <dbReference type="EC" id="7.1.1.2"/>
    </reaction>
</comment>
<evidence type="ECO:0000256" key="1">
    <source>
        <dbReference type="ARBA" id="ARBA00004448"/>
    </source>
</evidence>
<protein>
    <recommendedName>
        <fullName evidence="4 17">NADH-ubiquinone oxidoreductase chain 2</fullName>
        <ecNumber evidence="3 17">7.1.1.2</ecNumber>
    </recommendedName>
</protein>
<dbReference type="InterPro" id="IPR003917">
    <property type="entry name" value="NADH_UbQ_OxRdtase_chain2"/>
</dbReference>
<feature type="transmembrane region" description="Helical" evidence="17">
    <location>
        <begin position="153"/>
        <end position="171"/>
    </location>
</feature>
<keyword evidence="12 17" id="KW-0520">NAD</keyword>
<keyword evidence="7 17" id="KW-0812">Transmembrane</keyword>
<dbReference type="EMBL" id="MN864060">
    <property type="protein sequence ID" value="QIZ12642.1"/>
    <property type="molecule type" value="Genomic_DNA"/>
</dbReference>
<dbReference type="InterPro" id="IPR050175">
    <property type="entry name" value="Complex_I_Subunit_2"/>
</dbReference>
<feature type="transmembrane region" description="Helical" evidence="17">
    <location>
        <begin position="99"/>
        <end position="116"/>
    </location>
</feature>
<feature type="transmembrane region" description="Helical" evidence="17">
    <location>
        <begin position="5"/>
        <end position="22"/>
    </location>
</feature>
<proteinExistence type="inferred from homology"/>
<evidence type="ECO:0000256" key="15">
    <source>
        <dbReference type="ARBA" id="ARBA00023136"/>
    </source>
</evidence>
<evidence type="ECO:0000256" key="11">
    <source>
        <dbReference type="ARBA" id="ARBA00022989"/>
    </source>
</evidence>
<evidence type="ECO:0000256" key="2">
    <source>
        <dbReference type="ARBA" id="ARBA00007012"/>
    </source>
</evidence>
<dbReference type="AlphaFoldDB" id="A0A6H1PGZ0"/>
<evidence type="ECO:0000256" key="16">
    <source>
        <dbReference type="ARBA" id="ARBA00049551"/>
    </source>
</evidence>
<feature type="transmembrane region" description="Helical" evidence="17">
    <location>
        <begin position="128"/>
        <end position="147"/>
    </location>
</feature>
<geneLocation type="mitochondrion" evidence="19"/>
<comment type="function">
    <text evidence="17">Core subunit of the mitochondrial membrane respiratory chain NADH dehydrogenase (Complex I) which catalyzes electron transfer from NADH through the respiratory chain, using ubiquinone as an electron acceptor. Essential for the catalytic activity and assembly of complex I.</text>
</comment>
<feature type="domain" description="NADH:quinone oxidoreductase/Mrp antiporter transmembrane" evidence="18">
    <location>
        <begin position="24"/>
        <end position="289"/>
    </location>
</feature>
<feature type="transmembrane region" description="Helical" evidence="17">
    <location>
        <begin position="60"/>
        <end position="79"/>
    </location>
</feature>